<dbReference type="Proteomes" id="UP001153331">
    <property type="component" value="Unassembled WGS sequence"/>
</dbReference>
<organism evidence="1 2">
    <name type="scientific">Boeremia exigua</name>
    <dbReference type="NCBI Taxonomy" id="749465"/>
    <lineage>
        <taxon>Eukaryota</taxon>
        <taxon>Fungi</taxon>
        <taxon>Dikarya</taxon>
        <taxon>Ascomycota</taxon>
        <taxon>Pezizomycotina</taxon>
        <taxon>Dothideomycetes</taxon>
        <taxon>Pleosporomycetidae</taxon>
        <taxon>Pleosporales</taxon>
        <taxon>Pleosporineae</taxon>
        <taxon>Didymellaceae</taxon>
        <taxon>Boeremia</taxon>
    </lineage>
</organism>
<name>A0ACC2IQ08_9PLEO</name>
<proteinExistence type="predicted"/>
<keyword evidence="2" id="KW-1185">Reference proteome</keyword>
<comment type="caution">
    <text evidence="1">The sequence shown here is derived from an EMBL/GenBank/DDBJ whole genome shotgun (WGS) entry which is preliminary data.</text>
</comment>
<dbReference type="EMBL" id="JAPHNI010000061">
    <property type="protein sequence ID" value="KAJ8117221.1"/>
    <property type="molecule type" value="Genomic_DNA"/>
</dbReference>
<evidence type="ECO:0000313" key="2">
    <source>
        <dbReference type="Proteomes" id="UP001153331"/>
    </source>
</evidence>
<protein>
    <submittedName>
        <fullName evidence="1">Uncharacterized protein</fullName>
    </submittedName>
</protein>
<gene>
    <name evidence="1" type="ORF">OPT61_g1523</name>
</gene>
<reference evidence="1" key="1">
    <citation type="submission" date="2022-11" db="EMBL/GenBank/DDBJ databases">
        <title>Genome Sequence of Boeremia exigua.</title>
        <authorList>
            <person name="Buettner E."/>
        </authorList>
    </citation>
    <scope>NUCLEOTIDE SEQUENCE</scope>
    <source>
        <strain evidence="1">CU02</strain>
    </source>
</reference>
<evidence type="ECO:0000313" key="1">
    <source>
        <dbReference type="EMBL" id="KAJ8117221.1"/>
    </source>
</evidence>
<sequence length="199" mass="22424">MSANRISQAKAETPSTSEATQSVEILSHQQRIWNNAAEVETGYPADYNIGEDKTTTRAKERVNFPQTQTRDVDIRSESATKFMRNSSQDAFYRYGSYKPGEYACPAGSEHIDTSHVRFLVAIVSHLKIYVPDDEDAFDELKTGSPLFGNLVHNEEQKEGLRRLTEDSDRMAVLIDKMGELSDIFIFNGSDEKQFDDQGA</sequence>
<accession>A0ACC2IQ08</accession>